<dbReference type="PANTHER" id="PTHR32071:SF117">
    <property type="entry name" value="PTS-DEPENDENT DIHYDROXYACETONE KINASE OPERON REGULATORY PROTEIN-RELATED"/>
    <property type="match status" value="1"/>
</dbReference>
<protein>
    <submittedName>
        <fullName evidence="8">Tetratricopeptide repeat protein</fullName>
    </submittedName>
</protein>
<dbReference type="InterPro" id="IPR025944">
    <property type="entry name" value="Sigma_54_int_dom_CS"/>
</dbReference>
<dbReference type="KEGG" id="bbae:FRD01_02115"/>
<dbReference type="InterPro" id="IPR027417">
    <property type="entry name" value="P-loop_NTPase"/>
</dbReference>
<dbReference type="InterPro" id="IPR002078">
    <property type="entry name" value="Sigma_54_int"/>
</dbReference>
<dbReference type="SUPFAM" id="SSF48452">
    <property type="entry name" value="TPR-like"/>
    <property type="match status" value="2"/>
</dbReference>
<dbReference type="RefSeq" id="WP_146957198.1">
    <property type="nucleotide sequence ID" value="NZ_CP042467.1"/>
</dbReference>
<evidence type="ECO:0000256" key="2">
    <source>
        <dbReference type="ARBA" id="ARBA00022840"/>
    </source>
</evidence>
<dbReference type="InterPro" id="IPR011990">
    <property type="entry name" value="TPR-like_helical_dom_sf"/>
</dbReference>
<dbReference type="InterPro" id="IPR058031">
    <property type="entry name" value="AAA_lid_NorR"/>
</dbReference>
<proteinExistence type="predicted"/>
<dbReference type="PROSITE" id="PS50005">
    <property type="entry name" value="TPR"/>
    <property type="match status" value="1"/>
</dbReference>
<evidence type="ECO:0000256" key="1">
    <source>
        <dbReference type="ARBA" id="ARBA00022741"/>
    </source>
</evidence>
<dbReference type="FunFam" id="3.40.50.300:FF:000006">
    <property type="entry name" value="DNA-binding transcriptional regulator NtrC"/>
    <property type="match status" value="1"/>
</dbReference>
<dbReference type="SUPFAM" id="SSF46689">
    <property type="entry name" value="Homeodomain-like"/>
    <property type="match status" value="1"/>
</dbReference>
<evidence type="ECO:0000313" key="9">
    <source>
        <dbReference type="Proteomes" id="UP000321595"/>
    </source>
</evidence>
<dbReference type="PROSITE" id="PS00675">
    <property type="entry name" value="SIGMA54_INTERACT_1"/>
    <property type="match status" value="1"/>
</dbReference>
<organism evidence="8 9">
    <name type="scientific">Microvenator marinus</name>
    <dbReference type="NCBI Taxonomy" id="2600177"/>
    <lineage>
        <taxon>Bacteria</taxon>
        <taxon>Deltaproteobacteria</taxon>
        <taxon>Bradymonadales</taxon>
        <taxon>Microvenatoraceae</taxon>
        <taxon>Microvenator</taxon>
    </lineage>
</organism>
<dbReference type="Proteomes" id="UP000321595">
    <property type="component" value="Chromosome"/>
</dbReference>
<dbReference type="InterPro" id="IPR009057">
    <property type="entry name" value="Homeodomain-like_sf"/>
</dbReference>
<evidence type="ECO:0000259" key="7">
    <source>
        <dbReference type="PROSITE" id="PS50045"/>
    </source>
</evidence>
<dbReference type="PROSITE" id="PS00688">
    <property type="entry name" value="SIGMA54_INTERACT_3"/>
    <property type="match status" value="1"/>
</dbReference>
<evidence type="ECO:0000256" key="5">
    <source>
        <dbReference type="ARBA" id="ARBA00023163"/>
    </source>
</evidence>
<dbReference type="Pfam" id="PF25601">
    <property type="entry name" value="AAA_lid_14"/>
    <property type="match status" value="1"/>
</dbReference>
<feature type="domain" description="Sigma-54 factor interaction" evidence="7">
    <location>
        <begin position="884"/>
        <end position="1110"/>
    </location>
</feature>
<keyword evidence="9" id="KW-1185">Reference proteome</keyword>
<name>A0A5B8XKK6_9DELT</name>
<dbReference type="InterPro" id="IPR025943">
    <property type="entry name" value="Sigma_54_int_dom_ATP-bd_2"/>
</dbReference>
<dbReference type="InterPro" id="IPR025662">
    <property type="entry name" value="Sigma_54_int_dom_ATP-bd_1"/>
</dbReference>
<keyword evidence="4" id="KW-0238">DNA-binding</keyword>
<dbReference type="GO" id="GO:0005524">
    <property type="term" value="F:ATP binding"/>
    <property type="evidence" value="ECO:0007669"/>
    <property type="project" value="UniProtKB-KW"/>
</dbReference>
<keyword evidence="2" id="KW-0067">ATP-binding</keyword>
<keyword evidence="6" id="KW-0802">TPR repeat</keyword>
<dbReference type="Gene3D" id="1.25.40.10">
    <property type="entry name" value="Tetratricopeptide repeat domain"/>
    <property type="match status" value="1"/>
</dbReference>
<evidence type="ECO:0000256" key="3">
    <source>
        <dbReference type="ARBA" id="ARBA00023015"/>
    </source>
</evidence>
<dbReference type="Gene3D" id="1.10.10.60">
    <property type="entry name" value="Homeodomain-like"/>
    <property type="match status" value="1"/>
</dbReference>
<keyword evidence="3" id="KW-0805">Transcription regulation</keyword>
<dbReference type="Pfam" id="PF13432">
    <property type="entry name" value="TPR_16"/>
    <property type="match status" value="1"/>
</dbReference>
<dbReference type="InterPro" id="IPR019734">
    <property type="entry name" value="TPR_rpt"/>
</dbReference>
<dbReference type="PANTHER" id="PTHR32071">
    <property type="entry name" value="TRANSCRIPTIONAL REGULATORY PROTEIN"/>
    <property type="match status" value="1"/>
</dbReference>
<reference evidence="8 9" key="1">
    <citation type="submission" date="2019-08" db="EMBL/GenBank/DDBJ databases">
        <authorList>
            <person name="Liang Q."/>
        </authorList>
    </citation>
    <scope>NUCLEOTIDE SEQUENCE [LARGE SCALE GENOMIC DNA]</scope>
    <source>
        <strain evidence="8 9">V1718</strain>
    </source>
</reference>
<accession>A0A5B8XKK6</accession>
<dbReference type="PROSITE" id="PS50045">
    <property type="entry name" value="SIGMA54_INTERACT_4"/>
    <property type="match status" value="1"/>
</dbReference>
<sequence>MRRLRPDERGTNLNYWENPKIWNAMVATSRTPEVFHFRGLGEPTLVQSFRNLSDSLKGASFLPLVFDGNHTEGAVEGLLSSALKSIEGLRELDDSLIELVHFYRNLSARNQRHSNQALGKYRLEILSNILAAISRRRPLAIFAVNLDGGQPSDLEALAHIAEFVFGDPLRDLAPEASTTGVYGFLAYVDSAHAPTWAKDLDASEDRKGEALEILSAPGNLQKLLAAVRGDIAKIPDLIDDLETHSTSFAQHRLKNLPEDEQAFVHLLALAVRPLGLDRIERSMEALGIRVHLKDVLRSLQEAGWIERRISNGSIEVYLSDSQLKSAFANAASNQHYRTALANAEITCGGSSFDPVFVTEQFYLAEEFDLASKFGLRALEQLRNRGAWEECVQLAEKLETQEVLGVLDVKLEALRMLGRHREALICALALEELSGESVDLSLEVAVLSTRLGDFDEAVRRYRSVQESSKSGQHVLKAQNGLADIAYARGEHKDAEAISGKVIGEILAGERGFSEDLILIQARNTLGKLSIFQAKYNKSREIFEANLDLAHSYGWEDEEARALANLGVVALQERDHAQATQLLNQALKLSATQSSLPRAYCHVNLATIAQREQRFEKAVEHCLEGMRAARIAQDSTAYGVGAHNLATIYQDLGLYGRAHEVIDHLETNPADTIANRWNQRVRAYLLLESGENERALELFKSLEGKDFHSALYGPESHLRIAQIHLEASKYETCEEVLQEFDIDENNGDFELLMALHSMLTSELALRRDGAFDMDALKETTETLIRLNQPYDALRAAIVFAKGMIKEGEGSAALKTLQSQLKRVGAVAEKLPDLYRKSYVEKPLHVELLDLIRALQGEVPQVLRPIETQAKASAERSATWSPAFDNIIGQDPHLYQMFRVIEKVAPSNATVLLFGESGTGKELLAEAIHAKSKRAEKPLVKVNCAAFVESLLLSELFGHEKGAYTGATHQKPGRFELADGGTLFLDEIGDISPNTQVALLRVLQEGTFERVGGHETIKTDVRVICATNKDLEELVRKGEFRLDLYYRLKGVIIESPSLRERRADIPSLVLHFAEMFSEDVTPRFEKPVLEFLSKYSWPGNIRELQNFVKSVLLFAESDVVSLSTLEDFKDFFQSGDFVDSIEFEISEAEERAIASVVALPKIGESSDRDIESMLVEKVVREGLSLTDLKHRLEIESIKRALMEAEGNVTRAAEILQMKRPRLSQIINGTEELADLKSTLVG</sequence>
<dbReference type="Pfam" id="PF00158">
    <property type="entry name" value="Sigma54_activat"/>
    <property type="match status" value="1"/>
</dbReference>
<dbReference type="GO" id="GO:0006355">
    <property type="term" value="P:regulation of DNA-templated transcription"/>
    <property type="evidence" value="ECO:0007669"/>
    <property type="project" value="InterPro"/>
</dbReference>
<dbReference type="GO" id="GO:0003677">
    <property type="term" value="F:DNA binding"/>
    <property type="evidence" value="ECO:0007669"/>
    <property type="project" value="UniProtKB-KW"/>
</dbReference>
<dbReference type="SMART" id="SM00028">
    <property type="entry name" value="TPR"/>
    <property type="match status" value="4"/>
</dbReference>
<dbReference type="Gene3D" id="1.10.8.60">
    <property type="match status" value="1"/>
</dbReference>
<dbReference type="Gene3D" id="3.40.50.300">
    <property type="entry name" value="P-loop containing nucleotide triphosphate hydrolases"/>
    <property type="match status" value="1"/>
</dbReference>
<evidence type="ECO:0000256" key="4">
    <source>
        <dbReference type="ARBA" id="ARBA00023125"/>
    </source>
</evidence>
<dbReference type="AlphaFoldDB" id="A0A5B8XKK6"/>
<dbReference type="EMBL" id="CP042467">
    <property type="protein sequence ID" value="QED26074.1"/>
    <property type="molecule type" value="Genomic_DNA"/>
</dbReference>
<keyword evidence="5" id="KW-0804">Transcription</keyword>
<gene>
    <name evidence="8" type="ORF">FRD01_02115</name>
</gene>
<dbReference type="SMART" id="SM00382">
    <property type="entry name" value="AAA"/>
    <property type="match status" value="1"/>
</dbReference>
<dbReference type="InterPro" id="IPR003593">
    <property type="entry name" value="AAA+_ATPase"/>
</dbReference>
<evidence type="ECO:0000256" key="6">
    <source>
        <dbReference type="PROSITE-ProRule" id="PRU00339"/>
    </source>
</evidence>
<evidence type="ECO:0000313" key="8">
    <source>
        <dbReference type="EMBL" id="QED26074.1"/>
    </source>
</evidence>
<dbReference type="CDD" id="cd00009">
    <property type="entry name" value="AAA"/>
    <property type="match status" value="1"/>
</dbReference>
<dbReference type="PROSITE" id="PS00676">
    <property type="entry name" value="SIGMA54_INTERACT_2"/>
    <property type="match status" value="1"/>
</dbReference>
<feature type="repeat" description="TPR" evidence="6">
    <location>
        <begin position="558"/>
        <end position="591"/>
    </location>
</feature>
<dbReference type="OrthoDB" id="5477469at2"/>
<dbReference type="SUPFAM" id="SSF52540">
    <property type="entry name" value="P-loop containing nucleoside triphosphate hydrolases"/>
    <property type="match status" value="1"/>
</dbReference>
<keyword evidence="1" id="KW-0547">Nucleotide-binding</keyword>